<dbReference type="InterPro" id="IPR022754">
    <property type="entry name" value="DNA_pol_III_gamma-3"/>
</dbReference>
<dbReference type="Pfam" id="PF12169">
    <property type="entry name" value="DNA_pol3_gamma3"/>
    <property type="match status" value="1"/>
</dbReference>
<dbReference type="SUPFAM" id="SSF52540">
    <property type="entry name" value="P-loop containing nucleoside triphosphate hydrolases"/>
    <property type="match status" value="1"/>
</dbReference>
<keyword evidence="10" id="KW-0239">DNA-directed DNA polymerase</keyword>
<dbReference type="PANTHER" id="PTHR11669">
    <property type="entry name" value="REPLICATION FACTOR C / DNA POLYMERASE III GAMMA-TAU SUBUNIT"/>
    <property type="match status" value="1"/>
</dbReference>
<dbReference type="AlphaFoldDB" id="A0A7I6N4A1"/>
<evidence type="ECO:0000256" key="2">
    <source>
        <dbReference type="ARBA" id="ARBA00012417"/>
    </source>
</evidence>
<dbReference type="Gene3D" id="1.10.8.60">
    <property type="match status" value="1"/>
</dbReference>
<dbReference type="GO" id="GO:0009360">
    <property type="term" value="C:DNA polymerase III complex"/>
    <property type="evidence" value="ECO:0007669"/>
    <property type="project" value="InterPro"/>
</dbReference>
<dbReference type="EMBL" id="AB853998">
    <property type="protein sequence ID" value="BBB39342.1"/>
    <property type="molecule type" value="Genomic_DNA"/>
</dbReference>
<dbReference type="CDD" id="cd18137">
    <property type="entry name" value="HLD_clamp_pol_III_gamma_tau"/>
    <property type="match status" value="1"/>
</dbReference>
<dbReference type="InterPro" id="IPR027417">
    <property type="entry name" value="P-loop_NTPase"/>
</dbReference>
<keyword evidence="5" id="KW-0235">DNA replication</keyword>
<organism evidence="13">
    <name type="scientific">Clostridium argentinense</name>
    <dbReference type="NCBI Taxonomy" id="29341"/>
    <lineage>
        <taxon>Bacteria</taxon>
        <taxon>Bacillati</taxon>
        <taxon>Bacillota</taxon>
        <taxon>Clostridia</taxon>
        <taxon>Eubacteriales</taxon>
        <taxon>Clostridiaceae</taxon>
        <taxon>Clostridium</taxon>
    </lineage>
</organism>
<keyword evidence="3" id="KW-0808">Transferase</keyword>
<accession>A0A7I6N4A1</accession>
<dbReference type="PANTHER" id="PTHR11669:SF0">
    <property type="entry name" value="PROTEIN STICHEL-LIKE 2"/>
    <property type="match status" value="1"/>
</dbReference>
<evidence type="ECO:0000256" key="10">
    <source>
        <dbReference type="ARBA" id="ARBA00022932"/>
    </source>
</evidence>
<evidence type="ECO:0000313" key="13">
    <source>
        <dbReference type="EMBL" id="BBB39342.1"/>
    </source>
</evidence>
<proteinExistence type="inferred from homology"/>
<evidence type="ECO:0000256" key="1">
    <source>
        <dbReference type="ARBA" id="ARBA00006360"/>
    </source>
</evidence>
<dbReference type="InterPro" id="IPR045085">
    <property type="entry name" value="HLD_clamp_pol_III_gamma_tau"/>
</dbReference>
<keyword evidence="8" id="KW-0862">Zinc</keyword>
<dbReference type="GO" id="GO:0005524">
    <property type="term" value="F:ATP binding"/>
    <property type="evidence" value="ECO:0007669"/>
    <property type="project" value="UniProtKB-KW"/>
</dbReference>
<dbReference type="GO" id="GO:0003677">
    <property type="term" value="F:DNA binding"/>
    <property type="evidence" value="ECO:0007669"/>
    <property type="project" value="InterPro"/>
</dbReference>
<dbReference type="GO" id="GO:0046872">
    <property type="term" value="F:metal ion binding"/>
    <property type="evidence" value="ECO:0007669"/>
    <property type="project" value="UniProtKB-KW"/>
</dbReference>
<dbReference type="NCBIfam" id="NF004046">
    <property type="entry name" value="PRK05563.1"/>
    <property type="match status" value="1"/>
</dbReference>
<keyword evidence="6" id="KW-0479">Metal-binding</keyword>
<dbReference type="FunFam" id="3.40.50.300:FF:000014">
    <property type="entry name" value="DNA polymerase III subunit gamma/tau"/>
    <property type="match status" value="1"/>
</dbReference>
<evidence type="ECO:0000259" key="12">
    <source>
        <dbReference type="SMART" id="SM00382"/>
    </source>
</evidence>
<evidence type="ECO:0000256" key="11">
    <source>
        <dbReference type="ARBA" id="ARBA00049244"/>
    </source>
</evidence>
<feature type="domain" description="AAA+ ATPase" evidence="12">
    <location>
        <begin position="69"/>
        <end position="226"/>
    </location>
</feature>
<reference evidence="13" key="1">
    <citation type="journal article" date="2020" name="Anaerobe">
        <title>Analysis of a plasmid encoding botulinum neurotoxin type G gene in Clostridium argentinense.</title>
        <authorList>
            <person name="Sakaguchi Y."/>
            <person name="Uchiyama J."/>
            <person name="Take A."/>
            <person name="Gotoh K."/>
            <person name="Sakaguchi M."/>
            <person name="Suzuki T."/>
            <person name="Yamamoto Y."/>
            <person name="Hosomi K."/>
            <person name="Kohda T."/>
            <person name="Mukamoto M."/>
            <person name="Kozaki S."/>
            <person name="Hayashi S."/>
            <person name="Oguma K."/>
        </authorList>
    </citation>
    <scope>NUCLEOTIDE SEQUENCE</scope>
    <source>
        <strain evidence="13">2740</strain>
        <plasmid evidence="13">pCAG</plasmid>
    </source>
</reference>
<evidence type="ECO:0000256" key="8">
    <source>
        <dbReference type="ARBA" id="ARBA00022833"/>
    </source>
</evidence>
<dbReference type="InterPro" id="IPR012763">
    <property type="entry name" value="DNA_pol_III_sug/sutau_N"/>
</dbReference>
<keyword evidence="4" id="KW-0548">Nucleotidyltransferase</keyword>
<keyword evidence="13" id="KW-0614">Plasmid</keyword>
<geneLocation type="plasmid" evidence="13">
    <name>pCAG</name>
</geneLocation>
<dbReference type="NCBIfam" id="TIGR02397">
    <property type="entry name" value="dnaX_nterm"/>
    <property type="match status" value="1"/>
</dbReference>
<evidence type="ECO:0000256" key="4">
    <source>
        <dbReference type="ARBA" id="ARBA00022695"/>
    </source>
</evidence>
<protein>
    <recommendedName>
        <fullName evidence="2">DNA-directed DNA polymerase</fullName>
        <ecNumber evidence="2">2.7.7.7</ecNumber>
    </recommendedName>
</protein>
<dbReference type="Gene3D" id="1.20.272.10">
    <property type="match status" value="1"/>
</dbReference>
<comment type="similarity">
    <text evidence="1">Belongs to the DnaX/STICHEL family.</text>
</comment>
<keyword evidence="9" id="KW-0067">ATP-binding</keyword>
<dbReference type="InterPro" id="IPR008921">
    <property type="entry name" value="DNA_pol3_clamp-load_cplx_C"/>
</dbReference>
<evidence type="ECO:0000256" key="5">
    <source>
        <dbReference type="ARBA" id="ARBA00022705"/>
    </source>
</evidence>
<evidence type="ECO:0000256" key="3">
    <source>
        <dbReference type="ARBA" id="ARBA00022679"/>
    </source>
</evidence>
<evidence type="ECO:0000256" key="9">
    <source>
        <dbReference type="ARBA" id="ARBA00022840"/>
    </source>
</evidence>
<dbReference type="InterPro" id="IPR050238">
    <property type="entry name" value="DNA_Rep/Repair_Clamp_Loader"/>
</dbReference>
<dbReference type="Gene3D" id="3.40.50.300">
    <property type="entry name" value="P-loop containing nucleotide triphosphate hydrolases"/>
    <property type="match status" value="1"/>
</dbReference>
<comment type="catalytic activity">
    <reaction evidence="11">
        <text>DNA(n) + a 2'-deoxyribonucleoside 5'-triphosphate = DNA(n+1) + diphosphate</text>
        <dbReference type="Rhea" id="RHEA:22508"/>
        <dbReference type="Rhea" id="RHEA-COMP:17339"/>
        <dbReference type="Rhea" id="RHEA-COMP:17340"/>
        <dbReference type="ChEBI" id="CHEBI:33019"/>
        <dbReference type="ChEBI" id="CHEBI:61560"/>
        <dbReference type="ChEBI" id="CHEBI:173112"/>
        <dbReference type="EC" id="2.7.7.7"/>
    </reaction>
</comment>
<dbReference type="GO" id="GO:0006261">
    <property type="term" value="P:DNA-templated DNA replication"/>
    <property type="evidence" value="ECO:0007669"/>
    <property type="project" value="TreeGrafter"/>
</dbReference>
<dbReference type="CDD" id="cd00009">
    <property type="entry name" value="AAA"/>
    <property type="match status" value="1"/>
</dbReference>
<dbReference type="EC" id="2.7.7.7" evidence="2"/>
<dbReference type="Pfam" id="PF22608">
    <property type="entry name" value="DNAX_ATPase_lid"/>
    <property type="match status" value="1"/>
</dbReference>
<dbReference type="GO" id="GO:0003887">
    <property type="term" value="F:DNA-directed DNA polymerase activity"/>
    <property type="evidence" value="ECO:0007669"/>
    <property type="project" value="UniProtKB-KW"/>
</dbReference>
<evidence type="ECO:0000256" key="6">
    <source>
        <dbReference type="ARBA" id="ARBA00022723"/>
    </source>
</evidence>
<dbReference type="Pfam" id="PF13177">
    <property type="entry name" value="DNA_pol3_delta2"/>
    <property type="match status" value="1"/>
</dbReference>
<evidence type="ECO:0000256" key="7">
    <source>
        <dbReference type="ARBA" id="ARBA00022741"/>
    </source>
</evidence>
<sequence length="523" mass="59487">MSIIIPKYFYSIINMINKNLKNDRAKSLKMKGESLKMLYQKYRPKTFQDVVGQGSTTEILRRQVKDKKFGHSYLLTGNRGSGKTTSARILAKAINCKNSTNGEPCNSCSNCVSIDNGTFVDVIEIDAASNNGVDNIRNIISNMQYGPQEGNYKVYIIDEAHMLTTGASNAFLKTLEEPPSYGIFILATTDPQKLPVTVLSRCQRFEFRRIQKDIILDRIIKISTKEEKNIEKGAADLISKLADGSMRDALSLLEQTFSLGDEIKYRDVSEMLGISMNETILELLHFIIQKNSLEALEKFAQVIESGKDITLFLQDFIRSWRNLLITKTSENVENLIIATPEEIQLLNIIKDKISVERILESIRILQELEKDLKISNERIAFEMAIIKMCKNESEGIYSMLSNIIKKLDELSPNDTNNLINNELPFIKEVEKELEEELSQTQELCQEDYKLIEATEKVIDKLKEFNRIELANMLEQSAFVRDNNTLTISTKAEYLETIISSSSNLTAGFSKYLDQQITLDVNIN</sequence>
<dbReference type="SUPFAM" id="SSF48019">
    <property type="entry name" value="post-AAA+ oligomerization domain-like"/>
    <property type="match status" value="1"/>
</dbReference>
<dbReference type="SMART" id="SM00382">
    <property type="entry name" value="AAA"/>
    <property type="match status" value="1"/>
</dbReference>
<keyword evidence="7" id="KW-0547">Nucleotide-binding</keyword>
<name>A0A7I6N4A1_9CLOT</name>
<dbReference type="InterPro" id="IPR003593">
    <property type="entry name" value="AAA+_ATPase"/>
</dbReference>